<gene>
    <name evidence="2" type="ORF">ElyMa_003284000</name>
</gene>
<name>A0AAV4JA73_9GAST</name>
<proteinExistence type="predicted"/>
<evidence type="ECO:0000313" key="2">
    <source>
        <dbReference type="EMBL" id="GFS19245.1"/>
    </source>
</evidence>
<protein>
    <submittedName>
        <fullName evidence="2">Uncharacterized protein</fullName>
    </submittedName>
</protein>
<sequence>MTPAPARTAPPRERLVGETTQRNCGTIEKAPTARFGTQPDVPLEQIDSIWESQIGKIPHVGRTISPHPSPSLPLPHSVAQDESDMDADLGAALGEASPKYPSTQNVINRKCKGLAGPPSGGLPGSK</sequence>
<evidence type="ECO:0000313" key="3">
    <source>
        <dbReference type="Proteomes" id="UP000762676"/>
    </source>
</evidence>
<evidence type="ECO:0000256" key="1">
    <source>
        <dbReference type="SAM" id="MobiDB-lite"/>
    </source>
</evidence>
<dbReference type="Proteomes" id="UP000762676">
    <property type="component" value="Unassembled WGS sequence"/>
</dbReference>
<comment type="caution">
    <text evidence="2">The sequence shown here is derived from an EMBL/GenBank/DDBJ whole genome shotgun (WGS) entry which is preliminary data.</text>
</comment>
<feature type="region of interest" description="Disordered" evidence="1">
    <location>
        <begin position="59"/>
        <end position="126"/>
    </location>
</feature>
<reference evidence="2 3" key="1">
    <citation type="journal article" date="2021" name="Elife">
        <title>Chloroplast acquisition without the gene transfer in kleptoplastic sea slugs, Plakobranchus ocellatus.</title>
        <authorList>
            <person name="Maeda T."/>
            <person name="Takahashi S."/>
            <person name="Yoshida T."/>
            <person name="Shimamura S."/>
            <person name="Takaki Y."/>
            <person name="Nagai Y."/>
            <person name="Toyoda A."/>
            <person name="Suzuki Y."/>
            <person name="Arimoto A."/>
            <person name="Ishii H."/>
            <person name="Satoh N."/>
            <person name="Nishiyama T."/>
            <person name="Hasebe M."/>
            <person name="Maruyama T."/>
            <person name="Minagawa J."/>
            <person name="Obokata J."/>
            <person name="Shigenobu S."/>
        </authorList>
    </citation>
    <scope>NUCLEOTIDE SEQUENCE [LARGE SCALE GENOMIC DNA]</scope>
</reference>
<accession>A0AAV4JA73</accession>
<organism evidence="2 3">
    <name type="scientific">Elysia marginata</name>
    <dbReference type="NCBI Taxonomy" id="1093978"/>
    <lineage>
        <taxon>Eukaryota</taxon>
        <taxon>Metazoa</taxon>
        <taxon>Spiralia</taxon>
        <taxon>Lophotrochozoa</taxon>
        <taxon>Mollusca</taxon>
        <taxon>Gastropoda</taxon>
        <taxon>Heterobranchia</taxon>
        <taxon>Euthyneura</taxon>
        <taxon>Panpulmonata</taxon>
        <taxon>Sacoglossa</taxon>
        <taxon>Placobranchoidea</taxon>
        <taxon>Plakobranchidae</taxon>
        <taxon>Elysia</taxon>
    </lineage>
</organism>
<keyword evidence="3" id="KW-1185">Reference proteome</keyword>
<dbReference type="EMBL" id="BMAT01006755">
    <property type="protein sequence ID" value="GFS19245.1"/>
    <property type="molecule type" value="Genomic_DNA"/>
</dbReference>
<dbReference type="AlphaFoldDB" id="A0AAV4JA73"/>